<sequence length="305" mass="34863">MDLERPFVATSPSASCSEVLPLSAEVSRVRADRKPVDEFSFTEETRSKMNRIIAARFIHSKVSSSFHHKSLHPPVEILEMLHTVEYAPVVYRYVSHTDINVLKFIEGCDYQRLSWQFDSKMRIGKHLIRKSMSIQQCRGPKNQHPTAPSSSPAPPLSVHHAECPHFTQEPQQQPRRTTPEEKVQLFIYNVEKTLAHLKDYIRTMQETSSHPPVGVLNTMVQRLDNTLALMKQTSAQLQYLYTMAAPSPARAAVRNTMLQRLLNDHGTLQRLLDEHLPMVYHELLNIGAFEVAQQLASQMEWDTSA</sequence>
<reference evidence="2 3" key="1">
    <citation type="submission" date="2016-05" db="EMBL/GenBank/DDBJ databases">
        <title>Genome sequencing reveals origins of a unique bacterial endosymbiosis in the earliest lineages of terrestrial Fungi.</title>
        <authorList>
            <consortium name="DOE Joint Genome Institute"/>
            <person name="Uehling J."/>
            <person name="Gryganskyi A."/>
            <person name="Hameed K."/>
            <person name="Tschaplinski T."/>
            <person name="Misztal P."/>
            <person name="Wu S."/>
            <person name="Desiro A."/>
            <person name="Vande Pol N."/>
            <person name="Du Z.-Y."/>
            <person name="Zienkiewicz A."/>
            <person name="Zienkiewicz K."/>
            <person name="Morin E."/>
            <person name="Tisserant E."/>
            <person name="Splivallo R."/>
            <person name="Hainaut M."/>
            <person name="Henrissat B."/>
            <person name="Ohm R."/>
            <person name="Kuo A."/>
            <person name="Yan J."/>
            <person name="Lipzen A."/>
            <person name="Nolan M."/>
            <person name="Labutti K."/>
            <person name="Barry K."/>
            <person name="Goldstein A."/>
            <person name="Labbe J."/>
            <person name="Schadt C."/>
            <person name="Tuskan G."/>
            <person name="Grigoriev I."/>
            <person name="Martin F."/>
            <person name="Vilgalys R."/>
            <person name="Bonito G."/>
        </authorList>
    </citation>
    <scope>NUCLEOTIDE SEQUENCE [LARGE SCALE GENOMIC DNA]</scope>
    <source>
        <strain evidence="2 3">AG-77</strain>
    </source>
</reference>
<evidence type="ECO:0000256" key="1">
    <source>
        <dbReference type="SAM" id="MobiDB-lite"/>
    </source>
</evidence>
<accession>A0A197JZ17</accession>
<dbReference type="Proteomes" id="UP000078512">
    <property type="component" value="Unassembled WGS sequence"/>
</dbReference>
<gene>
    <name evidence="2" type="ORF">K457DRAFT_18545</name>
</gene>
<evidence type="ECO:0000313" key="2">
    <source>
        <dbReference type="EMBL" id="OAQ30193.1"/>
    </source>
</evidence>
<feature type="region of interest" description="Disordered" evidence="1">
    <location>
        <begin position="135"/>
        <end position="160"/>
    </location>
</feature>
<name>A0A197JZ17_9FUNG</name>
<keyword evidence="3" id="KW-1185">Reference proteome</keyword>
<evidence type="ECO:0000313" key="3">
    <source>
        <dbReference type="Proteomes" id="UP000078512"/>
    </source>
</evidence>
<proteinExistence type="predicted"/>
<organism evidence="2 3">
    <name type="scientific">Linnemannia elongata AG-77</name>
    <dbReference type="NCBI Taxonomy" id="1314771"/>
    <lineage>
        <taxon>Eukaryota</taxon>
        <taxon>Fungi</taxon>
        <taxon>Fungi incertae sedis</taxon>
        <taxon>Mucoromycota</taxon>
        <taxon>Mortierellomycotina</taxon>
        <taxon>Mortierellomycetes</taxon>
        <taxon>Mortierellales</taxon>
        <taxon>Mortierellaceae</taxon>
        <taxon>Linnemannia</taxon>
    </lineage>
</organism>
<dbReference type="AlphaFoldDB" id="A0A197JZ17"/>
<protein>
    <submittedName>
        <fullName evidence="2">Uncharacterized protein</fullName>
    </submittedName>
</protein>
<dbReference type="EMBL" id="KV442036">
    <property type="protein sequence ID" value="OAQ30193.1"/>
    <property type="molecule type" value="Genomic_DNA"/>
</dbReference>